<name>A0A0K1QA47_9BACT</name>
<keyword evidence="2" id="KW-1185">Reference proteome</keyword>
<dbReference type="OrthoDB" id="275580at2"/>
<organism evidence="1 2">
    <name type="scientific">Labilithrix luteola</name>
    <dbReference type="NCBI Taxonomy" id="1391654"/>
    <lineage>
        <taxon>Bacteria</taxon>
        <taxon>Pseudomonadati</taxon>
        <taxon>Myxococcota</taxon>
        <taxon>Polyangia</taxon>
        <taxon>Polyangiales</taxon>
        <taxon>Labilitrichaceae</taxon>
        <taxon>Labilithrix</taxon>
    </lineage>
</organism>
<gene>
    <name evidence="1" type="ORF">AKJ09_09329</name>
</gene>
<proteinExistence type="predicted"/>
<reference evidence="1 2" key="1">
    <citation type="submission" date="2015-08" db="EMBL/GenBank/DDBJ databases">
        <authorList>
            <person name="Babu N.S."/>
            <person name="Beckwith C.J."/>
            <person name="Beseler K.G."/>
            <person name="Brison A."/>
            <person name="Carone J.V."/>
            <person name="Caskin T.P."/>
            <person name="Diamond M."/>
            <person name="Durham M.E."/>
            <person name="Foxe J.M."/>
            <person name="Go M."/>
            <person name="Henderson B.A."/>
            <person name="Jones I.B."/>
            <person name="McGettigan J.A."/>
            <person name="Micheletti S.J."/>
            <person name="Nasrallah M.E."/>
            <person name="Ortiz D."/>
            <person name="Piller C.R."/>
            <person name="Privatt S.R."/>
            <person name="Schneider S.L."/>
            <person name="Sharp S."/>
            <person name="Smith T.C."/>
            <person name="Stanton J.D."/>
            <person name="Ullery H.E."/>
            <person name="Wilson R.J."/>
            <person name="Serrano M.G."/>
            <person name="Buck G."/>
            <person name="Lee V."/>
            <person name="Wang Y."/>
            <person name="Carvalho R."/>
            <person name="Voegtly L."/>
            <person name="Shi R."/>
            <person name="Duckworth R."/>
            <person name="Johnson A."/>
            <person name="Loviza R."/>
            <person name="Walstead R."/>
            <person name="Shah Z."/>
            <person name="Kiflezghi M."/>
            <person name="Wade K."/>
            <person name="Ball S.L."/>
            <person name="Bradley K.W."/>
            <person name="Asai D.J."/>
            <person name="Bowman C.A."/>
            <person name="Russell D.A."/>
            <person name="Pope W.H."/>
            <person name="Jacobs-Sera D."/>
            <person name="Hendrix R.W."/>
            <person name="Hatfull G.F."/>
        </authorList>
    </citation>
    <scope>NUCLEOTIDE SEQUENCE [LARGE SCALE GENOMIC DNA]</scope>
    <source>
        <strain evidence="1 2">DSM 27648</strain>
    </source>
</reference>
<evidence type="ECO:0000313" key="1">
    <source>
        <dbReference type="EMBL" id="AKV02666.1"/>
    </source>
</evidence>
<evidence type="ECO:0000313" key="2">
    <source>
        <dbReference type="Proteomes" id="UP000064967"/>
    </source>
</evidence>
<dbReference type="RefSeq" id="WP_146653548.1">
    <property type="nucleotide sequence ID" value="NZ_CP012333.1"/>
</dbReference>
<sequence length="246" mass="27434">MPPSLSLVNIDSAEEAAYRLLRTGELDPEWVAGMLHAVTRENDDATRWSAKDFRTFHFATMYLPMRYSVWRNSTVRGNPATERSLERLIRGVELGLWTAAACTSPPEDSSPEERIVRLVLGSETPLTTAPSARQRWVSEYNDVLSEIARAREPGDAWPRWSAIALHFASFYLPIELPTDAGTDGTLPDSLRASLEQHVHADAVRRISYWLSLAGLPRDGAGLPSCAPRTLASLPIRTQTEVVLLRR</sequence>
<dbReference type="EMBL" id="CP012333">
    <property type="protein sequence ID" value="AKV02666.1"/>
    <property type="molecule type" value="Genomic_DNA"/>
</dbReference>
<accession>A0A0K1QA47</accession>
<dbReference type="KEGG" id="llu:AKJ09_09329"/>
<dbReference type="Proteomes" id="UP000064967">
    <property type="component" value="Chromosome"/>
</dbReference>
<dbReference type="AlphaFoldDB" id="A0A0K1QA47"/>
<protein>
    <submittedName>
        <fullName evidence="1">Uncharacterized protein</fullName>
    </submittedName>
</protein>